<dbReference type="KEGG" id="dpte:113789738"/>
<evidence type="ECO:0000256" key="1">
    <source>
        <dbReference type="SAM" id="Coils"/>
    </source>
</evidence>
<dbReference type="Proteomes" id="UP000515146">
    <property type="component" value="Unplaced"/>
</dbReference>
<dbReference type="InParanoid" id="A0A6P6XNR6"/>
<dbReference type="RefSeq" id="XP_027195115.1">
    <property type="nucleotide sequence ID" value="XM_027339314.1"/>
</dbReference>
<name>A0A6P6XNR6_DERPT</name>
<feature type="transmembrane region" description="Helical" evidence="2">
    <location>
        <begin position="145"/>
        <end position="161"/>
    </location>
</feature>
<evidence type="ECO:0000313" key="4">
    <source>
        <dbReference type="Proteomes" id="UP000515146"/>
    </source>
</evidence>
<feature type="chain" id="PRO_5027625210" evidence="3">
    <location>
        <begin position="21"/>
        <end position="162"/>
    </location>
</feature>
<feature type="coiled-coil region" evidence="1">
    <location>
        <begin position="106"/>
        <end position="133"/>
    </location>
</feature>
<keyword evidence="2" id="KW-1133">Transmembrane helix</keyword>
<keyword evidence="4" id="KW-1185">Reference proteome</keyword>
<keyword evidence="1" id="KW-0175">Coiled coil</keyword>
<dbReference type="OrthoDB" id="6535926at2759"/>
<reference evidence="5" key="1">
    <citation type="submission" date="2025-08" db="UniProtKB">
        <authorList>
            <consortium name="RefSeq"/>
        </authorList>
    </citation>
    <scope>IDENTIFICATION</scope>
    <source>
        <strain evidence="5">Airmid</strain>
    </source>
</reference>
<sequence length="162" mass="18659">MKLSLLICLILSIHIGHSFAKDIHQQSTIEIDSNIEQIDNLLQQINAKSFDDDVNDFIQKIKDLIKKIEDDITKAMKEGRDNVDDIIKKIEDIIKNITVGLFGLSVEKDETKRKELRDAIQQQVDELNKYDAQLNSASSIIQSKFFLIFIMVINFLIFKSFS</sequence>
<gene>
    <name evidence="5" type="primary">LOC113789738</name>
</gene>
<keyword evidence="3" id="KW-0732">Signal</keyword>
<evidence type="ECO:0000313" key="5">
    <source>
        <dbReference type="RefSeq" id="XP_027195115.1"/>
    </source>
</evidence>
<accession>A0A6P6XNR6</accession>
<keyword evidence="2" id="KW-0472">Membrane</keyword>
<evidence type="ECO:0000256" key="3">
    <source>
        <dbReference type="SAM" id="SignalP"/>
    </source>
</evidence>
<organism evidence="4 5">
    <name type="scientific">Dermatophagoides pteronyssinus</name>
    <name type="common">European house dust mite</name>
    <dbReference type="NCBI Taxonomy" id="6956"/>
    <lineage>
        <taxon>Eukaryota</taxon>
        <taxon>Metazoa</taxon>
        <taxon>Ecdysozoa</taxon>
        <taxon>Arthropoda</taxon>
        <taxon>Chelicerata</taxon>
        <taxon>Arachnida</taxon>
        <taxon>Acari</taxon>
        <taxon>Acariformes</taxon>
        <taxon>Sarcoptiformes</taxon>
        <taxon>Astigmata</taxon>
        <taxon>Psoroptidia</taxon>
        <taxon>Analgoidea</taxon>
        <taxon>Pyroglyphidae</taxon>
        <taxon>Dermatophagoidinae</taxon>
        <taxon>Dermatophagoides</taxon>
    </lineage>
</organism>
<protein>
    <submittedName>
        <fullName evidence="5">Uncharacterized protein LOC113789738</fullName>
    </submittedName>
</protein>
<feature type="signal peptide" evidence="3">
    <location>
        <begin position="1"/>
        <end position="20"/>
    </location>
</feature>
<dbReference type="AlphaFoldDB" id="A0A6P6XNR6"/>
<evidence type="ECO:0000256" key="2">
    <source>
        <dbReference type="SAM" id="Phobius"/>
    </source>
</evidence>
<keyword evidence="2" id="KW-0812">Transmembrane</keyword>
<proteinExistence type="predicted"/>